<dbReference type="Gene3D" id="3.40.50.300">
    <property type="entry name" value="P-loop containing nucleotide triphosphate hydrolases"/>
    <property type="match status" value="1"/>
</dbReference>
<evidence type="ECO:0000256" key="4">
    <source>
        <dbReference type="ARBA" id="ARBA00023219"/>
    </source>
</evidence>
<dbReference type="Gene3D" id="3.30.420.280">
    <property type="match status" value="1"/>
</dbReference>
<dbReference type="KEGG" id="vg:22807813"/>
<keyword evidence="4" id="KW-0231">Viral genome packaging</keyword>
<dbReference type="GeneID" id="22807813"/>
<proteinExistence type="predicted"/>
<evidence type="ECO:0000313" key="6">
    <source>
        <dbReference type="EMBL" id="AIM41101.1"/>
    </source>
</evidence>
<keyword evidence="2" id="KW-0547">Nucleotide-binding</keyword>
<evidence type="ECO:0000256" key="2">
    <source>
        <dbReference type="ARBA" id="ARBA00022741"/>
    </source>
</evidence>
<organism evidence="6 7">
    <name type="scientific">Salmonella phage LSPA1</name>
    <dbReference type="NCBI Taxonomy" id="1540823"/>
    <lineage>
        <taxon>Viruses</taxon>
        <taxon>Duplodnaviria</taxon>
        <taxon>Heunggongvirae</taxon>
        <taxon>Uroviricota</taxon>
        <taxon>Caudoviricetes</taxon>
        <taxon>Sarkviridae</taxon>
        <taxon>Guernseyvirinae</taxon>
        <taxon>Jerseyvirus</taxon>
        <taxon>Jerseyvirus LSPA1</taxon>
    </lineage>
</organism>
<keyword evidence="3" id="KW-0067">ATP-binding</keyword>
<dbReference type="GO" id="GO:0005524">
    <property type="term" value="F:ATP binding"/>
    <property type="evidence" value="ECO:0007669"/>
    <property type="project" value="UniProtKB-KW"/>
</dbReference>
<dbReference type="OrthoDB" id="6504at10239"/>
<dbReference type="RefSeq" id="YP_009113150.1">
    <property type="nucleotide sequence ID" value="NC_026017.1"/>
</dbReference>
<reference evidence="6 7" key="1">
    <citation type="submission" date="2014-11" db="EMBL/GenBank/DDBJ databases">
        <title>Complete Genome Sequence of the Salmonella paratyphi A Bacteriophage LSPA1.</title>
        <authorList>
            <person name="Zeng W."/>
            <person name="Mao P."/>
            <person name="Hong Y."/>
            <person name="Feng M."/>
            <person name="Xu Z."/>
            <person name="Huang F."/>
            <person name="Jing S."/>
        </authorList>
    </citation>
    <scope>NUCLEOTIDE SEQUENCE [LARGE SCALE GENOMIC DNA]</scope>
</reference>
<dbReference type="Pfam" id="PF03237">
    <property type="entry name" value="Terminase_6N"/>
    <property type="match status" value="1"/>
</dbReference>
<dbReference type="Proteomes" id="UP000029349">
    <property type="component" value="Segment"/>
</dbReference>
<keyword evidence="1" id="KW-1188">Viral release from host cell</keyword>
<keyword evidence="7" id="KW-1185">Reference proteome</keyword>
<dbReference type="Pfam" id="PF17289">
    <property type="entry name" value="Terminase_6C"/>
    <property type="match status" value="1"/>
</dbReference>
<dbReference type="InterPro" id="IPR035421">
    <property type="entry name" value="Terminase_6C"/>
</dbReference>
<evidence type="ECO:0000256" key="3">
    <source>
        <dbReference type="ARBA" id="ARBA00022840"/>
    </source>
</evidence>
<evidence type="ECO:0000256" key="1">
    <source>
        <dbReference type="ARBA" id="ARBA00022612"/>
    </source>
</evidence>
<gene>
    <name evidence="6" type="ORF">LSPA1_03</name>
</gene>
<feature type="domain" description="Terminase large subunit gp17-like C-terminal" evidence="5">
    <location>
        <begin position="242"/>
        <end position="391"/>
    </location>
</feature>
<dbReference type="SUPFAM" id="SSF52540">
    <property type="entry name" value="P-loop containing nucleoside triphosphate hydrolases"/>
    <property type="match status" value="1"/>
</dbReference>
<accession>A0A088FBV1</accession>
<protein>
    <submittedName>
        <fullName evidence="6">Terminase</fullName>
    </submittedName>
</protein>
<dbReference type="EMBL" id="KM272358">
    <property type="protein sequence ID" value="AIM41101.1"/>
    <property type="molecule type" value="Genomic_DNA"/>
</dbReference>
<name>A0A088FBV1_9CAUD</name>
<evidence type="ECO:0000259" key="5">
    <source>
        <dbReference type="Pfam" id="PF17289"/>
    </source>
</evidence>
<sequence length="408" mass="45313">MLLLPHQYELLADTTTKIIGLCSGFGGGKTYSAARKAVHLALLNPGVDGIITEPTFPLLVQVMFPELTAALDFFGVKYKFNKVESIFYCDINGQTTRIICGSMENYQRLIGINAAWCVCDEFDTAKQETAYAAYMKLLGRLRRGNVRQLVIVSTPEGFRAMYQIFVTEADASKRLIRAKTTDNYHLPADYVESMRSQYPEQLINAYLNGEFVNLTSGVVYYGYQRGKCESNETIKPGEPLYIGQDFNVGKMASCVYVKRGTDFHAVAELVDLFDTPDVVRVIKERWAGHHIIMYPDASGRNRKSNSASTSDIAILEQAGFEIRAKSKNPPVKDRVAASNAAFEKGRVFINSKACPATARGLEQQAYDKNGEPEKNGVIDHMVDAATYLIAYEMPVAKPVINIPVTFAL</sequence>
<dbReference type="InterPro" id="IPR027417">
    <property type="entry name" value="P-loop_NTPase"/>
</dbReference>
<evidence type="ECO:0000313" key="7">
    <source>
        <dbReference type="Proteomes" id="UP000029349"/>
    </source>
</evidence>